<reference evidence="2" key="1">
    <citation type="submission" date="2022-11" db="UniProtKB">
        <authorList>
            <consortium name="WormBaseParasite"/>
        </authorList>
    </citation>
    <scope>IDENTIFICATION</scope>
</reference>
<name>A0A915A6T3_PARUN</name>
<protein>
    <submittedName>
        <fullName evidence="2">Uncharacterized protein</fullName>
    </submittedName>
</protein>
<evidence type="ECO:0000313" key="1">
    <source>
        <dbReference type="Proteomes" id="UP000887569"/>
    </source>
</evidence>
<evidence type="ECO:0000313" key="2">
    <source>
        <dbReference type="WBParaSite" id="PgR002_g108_t01"/>
    </source>
</evidence>
<sequence>TFFPLVIPGVSPSTTKAVNAFEIGVFGSGSLLHKTKNQLAGPAFVIHIFEPLMTYSSPFFSHFVFTPATSEPAHGSVTAFTAMRGSSVIRPRNFFLMGSLAARINGVSAKSFTSNAVAMAAHP</sequence>
<dbReference type="WBParaSite" id="PgR002_g108_t01">
    <property type="protein sequence ID" value="PgR002_g108_t01"/>
    <property type="gene ID" value="PgR002_g108"/>
</dbReference>
<keyword evidence="1" id="KW-1185">Reference proteome</keyword>
<dbReference type="AlphaFoldDB" id="A0A915A6T3"/>
<dbReference type="Proteomes" id="UP000887569">
    <property type="component" value="Unplaced"/>
</dbReference>
<organism evidence="1 2">
    <name type="scientific">Parascaris univalens</name>
    <name type="common">Nematode worm</name>
    <dbReference type="NCBI Taxonomy" id="6257"/>
    <lineage>
        <taxon>Eukaryota</taxon>
        <taxon>Metazoa</taxon>
        <taxon>Ecdysozoa</taxon>
        <taxon>Nematoda</taxon>
        <taxon>Chromadorea</taxon>
        <taxon>Rhabditida</taxon>
        <taxon>Spirurina</taxon>
        <taxon>Ascaridomorpha</taxon>
        <taxon>Ascaridoidea</taxon>
        <taxon>Ascarididae</taxon>
        <taxon>Parascaris</taxon>
    </lineage>
</organism>
<accession>A0A915A6T3</accession>
<proteinExistence type="predicted"/>